<sequence length="57" mass="6641">MIESGQTEAIHTMEFIHANTNCDKISLDIIYVLQQLDIELERCPEDIRRMAIVHTIK</sequence>
<protein>
    <submittedName>
        <fullName evidence="1">Uncharacterized protein</fullName>
    </submittedName>
</protein>
<dbReference type="EMBL" id="JAJNBZ010000003">
    <property type="protein sequence ID" value="MCE5168938.1"/>
    <property type="molecule type" value="Genomic_DNA"/>
</dbReference>
<evidence type="ECO:0000313" key="1">
    <source>
        <dbReference type="EMBL" id="MCE5168938.1"/>
    </source>
</evidence>
<reference evidence="1 2" key="1">
    <citation type="submission" date="2021-11" db="EMBL/GenBank/DDBJ databases">
        <title>Draft genome sequence of Paenibacillus profundus YoMME, a new Gram-positive bacteria with exoelectrogenic properties.</title>
        <authorList>
            <person name="Hubenova Y."/>
            <person name="Hubenova E."/>
            <person name="Manasiev Y."/>
            <person name="Peykov S."/>
            <person name="Mitov M."/>
        </authorList>
    </citation>
    <scope>NUCLEOTIDE SEQUENCE [LARGE SCALE GENOMIC DNA]</scope>
    <source>
        <strain evidence="1 2">YoMME</strain>
    </source>
</reference>
<evidence type="ECO:0000313" key="2">
    <source>
        <dbReference type="Proteomes" id="UP001199916"/>
    </source>
</evidence>
<proteinExistence type="predicted"/>
<keyword evidence="2" id="KW-1185">Reference proteome</keyword>
<dbReference type="Proteomes" id="UP001199916">
    <property type="component" value="Unassembled WGS sequence"/>
</dbReference>
<accession>A0ABS8YEQ5</accession>
<comment type="caution">
    <text evidence="1">The sequence shown here is derived from an EMBL/GenBank/DDBJ whole genome shotgun (WGS) entry which is preliminary data.</text>
</comment>
<gene>
    <name evidence="1" type="ORF">LQV63_06405</name>
</gene>
<organism evidence="1 2">
    <name type="scientific">Paenibacillus profundus</name>
    <dbReference type="NCBI Taxonomy" id="1173085"/>
    <lineage>
        <taxon>Bacteria</taxon>
        <taxon>Bacillati</taxon>
        <taxon>Bacillota</taxon>
        <taxon>Bacilli</taxon>
        <taxon>Bacillales</taxon>
        <taxon>Paenibacillaceae</taxon>
        <taxon>Paenibacillus</taxon>
    </lineage>
</organism>
<dbReference type="RefSeq" id="WP_233696070.1">
    <property type="nucleotide sequence ID" value="NZ_JAJNBZ010000003.1"/>
</dbReference>
<name>A0ABS8YEQ5_9BACL</name>